<dbReference type="SUPFAM" id="SSF143422">
    <property type="entry name" value="Transposase IS200-like"/>
    <property type="match status" value="1"/>
</dbReference>
<dbReference type="EMBL" id="JACHIA010000002">
    <property type="protein sequence ID" value="MBB6069347.1"/>
    <property type="molecule type" value="Genomic_DNA"/>
</dbReference>
<reference evidence="2 3" key="1">
    <citation type="submission" date="2020-08" db="EMBL/GenBank/DDBJ databases">
        <title>Genomic Encyclopedia of Type Strains, Phase IV (KMG-IV): sequencing the most valuable type-strain genomes for metagenomic binning, comparative biology and taxonomic classification.</title>
        <authorList>
            <person name="Goeker M."/>
        </authorList>
    </citation>
    <scope>NUCLEOTIDE SEQUENCE [LARGE SCALE GENOMIC DNA]</scope>
    <source>
        <strain evidence="2 3">DSM 29007</strain>
    </source>
</reference>
<dbReference type="NCBIfam" id="NF033573">
    <property type="entry name" value="transpos_IS200"/>
    <property type="match status" value="1"/>
</dbReference>
<dbReference type="GO" id="GO:0004803">
    <property type="term" value="F:transposase activity"/>
    <property type="evidence" value="ECO:0007669"/>
    <property type="project" value="InterPro"/>
</dbReference>
<evidence type="ECO:0000313" key="2">
    <source>
        <dbReference type="EMBL" id="MBB6069347.1"/>
    </source>
</evidence>
<evidence type="ECO:0000259" key="1">
    <source>
        <dbReference type="SMART" id="SM01321"/>
    </source>
</evidence>
<dbReference type="Gene3D" id="3.30.70.1290">
    <property type="entry name" value="Transposase IS200-like"/>
    <property type="match status" value="1"/>
</dbReference>
<dbReference type="GO" id="GO:0003677">
    <property type="term" value="F:DNA binding"/>
    <property type="evidence" value="ECO:0007669"/>
    <property type="project" value="InterPro"/>
</dbReference>
<name>A0A841GL72_9BACT</name>
<dbReference type="InterPro" id="IPR036515">
    <property type="entry name" value="Transposase_17_sf"/>
</dbReference>
<keyword evidence="3" id="KW-1185">Reference proteome</keyword>
<dbReference type="InterPro" id="IPR002686">
    <property type="entry name" value="Transposase_17"/>
</dbReference>
<gene>
    <name evidence="2" type="ORF">HNQ61_000962</name>
</gene>
<dbReference type="GO" id="GO:0006313">
    <property type="term" value="P:DNA transposition"/>
    <property type="evidence" value="ECO:0007669"/>
    <property type="project" value="InterPro"/>
</dbReference>
<accession>A0A841GL72</accession>
<dbReference type="Proteomes" id="UP000582837">
    <property type="component" value="Unassembled WGS sequence"/>
</dbReference>
<dbReference type="SMART" id="SM01321">
    <property type="entry name" value="Y1_Tnp"/>
    <property type="match status" value="1"/>
</dbReference>
<dbReference type="PANTHER" id="PTHR33360">
    <property type="entry name" value="TRANSPOSASE FOR INSERTION SEQUENCE ELEMENT IS200"/>
    <property type="match status" value="1"/>
</dbReference>
<dbReference type="PANTHER" id="PTHR33360:SF2">
    <property type="entry name" value="TRANSPOSASE FOR INSERTION SEQUENCE ELEMENT IS200"/>
    <property type="match status" value="1"/>
</dbReference>
<protein>
    <submittedName>
        <fullName evidence="2">REP element-mobilizing transposase RayT</fullName>
    </submittedName>
</protein>
<dbReference type="RefSeq" id="WP_170037821.1">
    <property type="nucleotide sequence ID" value="NZ_JABDTL010000002.1"/>
</dbReference>
<dbReference type="Pfam" id="PF01797">
    <property type="entry name" value="Y1_Tnp"/>
    <property type="match status" value="1"/>
</dbReference>
<feature type="domain" description="Transposase IS200-like" evidence="1">
    <location>
        <begin position="5"/>
        <end position="119"/>
    </location>
</feature>
<sequence length="138" mass="15537">MRDRYSRIYVHLIWATWDRLSLINAEIRAPIYKAIAEQARRAGCEAMAVGGTADHVHVLLSLSTAVSIADVVKSMKGGSSHLASRVLRPGTFFKWQGSYGSFSISQTHVPAVSAYIHNQERHHRENRLSRVLERLPSR</sequence>
<organism evidence="2 3">
    <name type="scientific">Longimicrobium terrae</name>
    <dbReference type="NCBI Taxonomy" id="1639882"/>
    <lineage>
        <taxon>Bacteria</taxon>
        <taxon>Pseudomonadati</taxon>
        <taxon>Gemmatimonadota</taxon>
        <taxon>Longimicrobiia</taxon>
        <taxon>Longimicrobiales</taxon>
        <taxon>Longimicrobiaceae</taxon>
        <taxon>Longimicrobium</taxon>
    </lineage>
</organism>
<proteinExistence type="predicted"/>
<comment type="caution">
    <text evidence="2">The sequence shown here is derived from an EMBL/GenBank/DDBJ whole genome shotgun (WGS) entry which is preliminary data.</text>
</comment>
<evidence type="ECO:0000313" key="3">
    <source>
        <dbReference type="Proteomes" id="UP000582837"/>
    </source>
</evidence>
<dbReference type="AlphaFoldDB" id="A0A841GL72"/>